<evidence type="ECO:0000313" key="4">
    <source>
        <dbReference type="Proteomes" id="UP001497512"/>
    </source>
</evidence>
<name>A0ABP0U8T6_9BRYO</name>
<dbReference type="EMBL" id="OZ019894">
    <property type="protein sequence ID" value="CAK9215687.1"/>
    <property type="molecule type" value="Genomic_DNA"/>
</dbReference>
<dbReference type="PANTHER" id="PTHR47871:SF2">
    <property type="entry name" value="OS03G0221300 PROTEIN"/>
    <property type="match status" value="1"/>
</dbReference>
<feature type="compositionally biased region" description="Polar residues" evidence="2">
    <location>
        <begin position="172"/>
        <end position="187"/>
    </location>
</feature>
<dbReference type="PANTHER" id="PTHR47871">
    <property type="entry name" value="NAC DOMAIN-CONTAINING PROTEIN 8"/>
    <property type="match status" value="1"/>
</dbReference>
<feature type="coiled-coil region" evidence="1">
    <location>
        <begin position="233"/>
        <end position="354"/>
    </location>
</feature>
<feature type="region of interest" description="Disordered" evidence="2">
    <location>
        <begin position="40"/>
        <end position="69"/>
    </location>
</feature>
<gene>
    <name evidence="3" type="ORF">CSSPTR1EN2_LOCUS12856</name>
</gene>
<evidence type="ECO:0000313" key="3">
    <source>
        <dbReference type="EMBL" id="CAK9215687.1"/>
    </source>
</evidence>
<feature type="region of interest" description="Disordered" evidence="2">
    <location>
        <begin position="172"/>
        <end position="201"/>
    </location>
</feature>
<feature type="region of interest" description="Disordered" evidence="2">
    <location>
        <begin position="1"/>
        <end position="28"/>
    </location>
</feature>
<proteinExistence type="predicted"/>
<evidence type="ECO:0000256" key="2">
    <source>
        <dbReference type="SAM" id="MobiDB-lite"/>
    </source>
</evidence>
<organism evidence="3 4">
    <name type="scientific">Sphagnum troendelagicum</name>
    <dbReference type="NCBI Taxonomy" id="128251"/>
    <lineage>
        <taxon>Eukaryota</taxon>
        <taxon>Viridiplantae</taxon>
        <taxon>Streptophyta</taxon>
        <taxon>Embryophyta</taxon>
        <taxon>Bryophyta</taxon>
        <taxon>Sphagnophytina</taxon>
        <taxon>Sphagnopsida</taxon>
        <taxon>Sphagnales</taxon>
        <taxon>Sphagnaceae</taxon>
        <taxon>Sphagnum</taxon>
    </lineage>
</organism>
<accession>A0ABP0U8T6</accession>
<reference evidence="3" key="1">
    <citation type="submission" date="2024-02" db="EMBL/GenBank/DDBJ databases">
        <authorList>
            <consortium name="ELIXIR-Norway"/>
            <consortium name="Elixir Norway"/>
        </authorList>
    </citation>
    <scope>NUCLEOTIDE SEQUENCE</scope>
</reference>
<protein>
    <submittedName>
        <fullName evidence="3">Uncharacterized protein</fullName>
    </submittedName>
</protein>
<feature type="compositionally biased region" description="Polar residues" evidence="2">
    <location>
        <begin position="60"/>
        <end position="69"/>
    </location>
</feature>
<dbReference type="Proteomes" id="UP001497512">
    <property type="component" value="Chromosome 2"/>
</dbReference>
<sequence length="821" mass="91820">MNHLEYVRQGPLSGQPVEPPSAAPNCSFRDVSDHIAVERQNPNHAPRMRGSISGPGHFSHPNSGNWKPPHHNSNVFNSNAFPAGMELSSSDRHLHYASNGQIFPPKRTMYLPDSNSPDQMEQHFGMVPNDGGNAAGTEFDHNFQDFSRKPNRVNPSPNRCLEKPFLRQGQQKTGQMSRPGISNSCSLSPHVETPQDELGRTGERQVDTVQATSVCNKLWTELQSAVGARERAIKAQEARVMQISNQKAAITEEKKVVVAMRNEVIALREQTKAERLKMEDEANEARAEKEVMERFSTDIAVQLAELRQTQRQLEKDKAALEVQKAELEERKKTLEEWEHKLLEKESSLAAIETKKTSKKLMESASCEKSSPLYQPGAENFDVEDGLQTLNNRTKVSPILVHEGDDGIPTTQVCKVIADTVEETLPTSQGLSVIEKPREEGDGQIKIAMVKTEAMQSDTATGGGIQSCCEGKTGMDGNDGDGEEDVSMLNMEKWKFEHGFLTPKREMQPQDLALDVYLPLKKKTTAQKQESERLGGRPLSYDPTFKRSELSIEAALQEDAPGLLEQLKEKGLLEDMHVYGDAWANDPEEVELSNPEFGDLQSVIGKLWGSTSGVGKDLAVPKGQGNTSMPRYCLACLVTLIEQTKSLRRRKWPVEWGWCRRLRSFLFVFEKHNRIVLERPEYGFATYFFELVQSLPVRWQVKRLVTVMSVASSGRAALLENRQLEVGRDLSTEEAAVLEDYGWNPSSGLGSLLNFCHRVVHDHSRGDTTELATEWKIKIGKLLMDGYDHGSIVKTLPRKLQQTVPDDLGMIECSVVKEEIGL</sequence>
<keyword evidence="4" id="KW-1185">Reference proteome</keyword>
<evidence type="ECO:0000256" key="1">
    <source>
        <dbReference type="SAM" id="Coils"/>
    </source>
</evidence>
<keyword evidence="1" id="KW-0175">Coiled coil</keyword>